<comment type="caution">
    <text evidence="2">The sequence shown here is derived from an EMBL/GenBank/DDBJ whole genome shotgun (WGS) entry which is preliminary data.</text>
</comment>
<evidence type="ECO:0000313" key="2">
    <source>
        <dbReference type="EMBL" id="TRM69532.1"/>
    </source>
</evidence>
<proteinExistence type="predicted"/>
<feature type="non-terminal residue" evidence="2">
    <location>
        <position position="1"/>
    </location>
</feature>
<keyword evidence="3" id="KW-1185">Reference proteome</keyword>
<accession>A0A550CXK8</accession>
<evidence type="ECO:0000256" key="1">
    <source>
        <dbReference type="SAM" id="MobiDB-lite"/>
    </source>
</evidence>
<sequence length="198" mass="21728">VSFAKAPLRRRLPRSPGSDASRDLANYRRTTAVTISTRTKRTPHHRHPGCYTCLGNGYNPVPLDKAIHPDGSVYPSRRIRNGAINYSRARGATHLRTVYLAASWLPHWIASLTLFPLPNSLPAINWPPLQPFAATRNARPGPVPASSGKTRSSLTTTTRAVSPPSPFLAHLRHWSEPPTSCLWQDLYASKSHAAATTA</sequence>
<reference evidence="2 3" key="1">
    <citation type="journal article" date="2019" name="New Phytol.">
        <title>Comparative genomics reveals unique wood-decay strategies and fruiting body development in the Schizophyllaceae.</title>
        <authorList>
            <person name="Almasi E."/>
            <person name="Sahu N."/>
            <person name="Krizsan K."/>
            <person name="Balint B."/>
            <person name="Kovacs G.M."/>
            <person name="Kiss B."/>
            <person name="Cseklye J."/>
            <person name="Drula E."/>
            <person name="Henrissat B."/>
            <person name="Nagy I."/>
            <person name="Chovatia M."/>
            <person name="Adam C."/>
            <person name="LaButti K."/>
            <person name="Lipzen A."/>
            <person name="Riley R."/>
            <person name="Grigoriev I.V."/>
            <person name="Nagy L.G."/>
        </authorList>
    </citation>
    <scope>NUCLEOTIDE SEQUENCE [LARGE SCALE GENOMIC DNA]</scope>
    <source>
        <strain evidence="2 3">NL-1724</strain>
    </source>
</reference>
<protein>
    <submittedName>
        <fullName evidence="2">Uncharacterized protein</fullName>
    </submittedName>
</protein>
<organism evidence="2 3">
    <name type="scientific">Schizophyllum amplum</name>
    <dbReference type="NCBI Taxonomy" id="97359"/>
    <lineage>
        <taxon>Eukaryota</taxon>
        <taxon>Fungi</taxon>
        <taxon>Dikarya</taxon>
        <taxon>Basidiomycota</taxon>
        <taxon>Agaricomycotina</taxon>
        <taxon>Agaricomycetes</taxon>
        <taxon>Agaricomycetidae</taxon>
        <taxon>Agaricales</taxon>
        <taxon>Schizophyllaceae</taxon>
        <taxon>Schizophyllum</taxon>
    </lineage>
</organism>
<feature type="compositionally biased region" description="Polar residues" evidence="1">
    <location>
        <begin position="147"/>
        <end position="160"/>
    </location>
</feature>
<evidence type="ECO:0000313" key="3">
    <source>
        <dbReference type="Proteomes" id="UP000320762"/>
    </source>
</evidence>
<gene>
    <name evidence="2" type="ORF">BD626DRAFT_474430</name>
</gene>
<dbReference type="Proteomes" id="UP000320762">
    <property type="component" value="Unassembled WGS sequence"/>
</dbReference>
<name>A0A550CXK8_9AGAR</name>
<dbReference type="EMBL" id="VDMD01000001">
    <property type="protein sequence ID" value="TRM69532.1"/>
    <property type="molecule type" value="Genomic_DNA"/>
</dbReference>
<feature type="region of interest" description="Disordered" evidence="1">
    <location>
        <begin position="1"/>
        <end position="24"/>
    </location>
</feature>
<feature type="region of interest" description="Disordered" evidence="1">
    <location>
        <begin position="138"/>
        <end position="161"/>
    </location>
</feature>
<dbReference type="AlphaFoldDB" id="A0A550CXK8"/>